<evidence type="ECO:0000256" key="5">
    <source>
        <dbReference type="ARBA" id="ARBA00023242"/>
    </source>
</evidence>
<dbReference type="PANTHER" id="PTHR46527">
    <property type="entry name" value="NUCLEOPORIN-LIKE PROTEIN 2"/>
    <property type="match status" value="1"/>
</dbReference>
<dbReference type="SMART" id="SM00356">
    <property type="entry name" value="ZnF_C3H1"/>
    <property type="match status" value="1"/>
</dbReference>
<evidence type="ECO:0000259" key="8">
    <source>
        <dbReference type="PROSITE" id="PS50103"/>
    </source>
</evidence>
<sequence length="534" mass="54443">MSFGGRNKTPCKYFQQGRCKKGNSCNFAHVYVNNNGNGNGGNNSGLDRYQNFINATNLGKYAKEVEDDMTMASELKFQPLTSSYSLGNPCAVNLIQDRDLSAEESRFLFYQLQLQNSLPVYETQMQARAADSVKCRNFVAADSRKAARFLQLATEKMHEGGTPLSRGFIEHPLDLTGTSYSNKATSAGTSNLFGSTTTPQNPFGQQPSIAPQQAPFGIPSAPPATGAFGQPGFGSSGISGAFGQPKFGASGAGAFGTGTANAFGSPSSTFGAKPVSTAFGSGAGAFGSKPAPSGFGAGANAFGSGASAFGGQPASNPASNSVFGAPAFASGSNGSSAFGKATFGSTSAPQAPAFGSSAFNPGSAGSQVSSSPFGGSVLGKPTFGSNSGNSPFASIQNPQSASPFGSVANQTNSTTSTSPFGNLNAQQNTTKPADAIKPSGFGQTFGAGGFSSNTPAGSPFGATPTNNTMVQNIQPQNSSFSNPSINQQPFVQGVAAQEELSEADLPKEVLDYFKAERFQLGKVPDVAPPAVLIN</sequence>
<dbReference type="InterPro" id="IPR051767">
    <property type="entry name" value="Nucleoporin_NUP42"/>
</dbReference>
<gene>
    <name evidence="9" type="ORF">LAME_0E03642G</name>
</gene>
<dbReference type="PROSITE" id="PS50103">
    <property type="entry name" value="ZF_C3H1"/>
    <property type="match status" value="1"/>
</dbReference>
<keyword evidence="5" id="KW-0539">Nucleus</keyword>
<dbReference type="PANTHER" id="PTHR46527:SF1">
    <property type="entry name" value="NUCLEOPORIN NUP42"/>
    <property type="match status" value="1"/>
</dbReference>
<dbReference type="Gene3D" id="4.10.1000.10">
    <property type="entry name" value="Zinc finger, CCCH-type"/>
    <property type="match status" value="1"/>
</dbReference>
<protein>
    <submittedName>
        <fullName evidence="9">LAME_0E03642g1_1</fullName>
    </submittedName>
</protein>
<dbReference type="GO" id="GO:0008270">
    <property type="term" value="F:zinc ion binding"/>
    <property type="evidence" value="ECO:0007669"/>
    <property type="project" value="UniProtKB-KW"/>
</dbReference>
<evidence type="ECO:0000256" key="4">
    <source>
        <dbReference type="ARBA" id="ARBA00022833"/>
    </source>
</evidence>
<evidence type="ECO:0000256" key="2">
    <source>
        <dbReference type="ARBA" id="ARBA00022723"/>
    </source>
</evidence>
<reference evidence="10" key="1">
    <citation type="submission" date="2016-03" db="EMBL/GenBank/DDBJ databases">
        <authorList>
            <person name="Devillers Hugo."/>
        </authorList>
    </citation>
    <scope>NUCLEOTIDE SEQUENCE [LARGE SCALE GENOMIC DNA]</scope>
</reference>
<organism evidence="9 10">
    <name type="scientific">Lachancea meyersii CBS 8951</name>
    <dbReference type="NCBI Taxonomy" id="1266667"/>
    <lineage>
        <taxon>Eukaryota</taxon>
        <taxon>Fungi</taxon>
        <taxon>Dikarya</taxon>
        <taxon>Ascomycota</taxon>
        <taxon>Saccharomycotina</taxon>
        <taxon>Saccharomycetes</taxon>
        <taxon>Saccharomycetales</taxon>
        <taxon>Saccharomycetaceae</taxon>
        <taxon>Lachancea</taxon>
    </lineage>
</organism>
<keyword evidence="10" id="KW-1185">Reference proteome</keyword>
<evidence type="ECO:0000256" key="7">
    <source>
        <dbReference type="SAM" id="MobiDB-lite"/>
    </source>
</evidence>
<dbReference type="OrthoDB" id="20729at2759"/>
<dbReference type="GO" id="GO:0005634">
    <property type="term" value="C:nucleus"/>
    <property type="evidence" value="ECO:0007669"/>
    <property type="project" value="UniProtKB-SubCell"/>
</dbReference>
<evidence type="ECO:0000313" key="9">
    <source>
        <dbReference type="EMBL" id="SCU89458.1"/>
    </source>
</evidence>
<dbReference type="Pfam" id="PF00642">
    <property type="entry name" value="zf-CCCH"/>
    <property type="match status" value="1"/>
</dbReference>
<accession>A0A1G4JGI1</accession>
<feature type="domain" description="C3H1-type" evidence="8">
    <location>
        <begin position="5"/>
        <end position="32"/>
    </location>
</feature>
<dbReference type="EMBL" id="LT598481">
    <property type="protein sequence ID" value="SCU89458.1"/>
    <property type="molecule type" value="Genomic_DNA"/>
</dbReference>
<feature type="compositionally biased region" description="Polar residues" evidence="7">
    <location>
        <begin position="195"/>
        <end position="211"/>
    </location>
</feature>
<dbReference type="AlphaFoldDB" id="A0A1G4JGI1"/>
<evidence type="ECO:0000256" key="1">
    <source>
        <dbReference type="ARBA" id="ARBA00004123"/>
    </source>
</evidence>
<dbReference type="SUPFAM" id="SSF90229">
    <property type="entry name" value="CCCH zinc finger"/>
    <property type="match status" value="1"/>
</dbReference>
<feature type="zinc finger region" description="C3H1-type" evidence="6">
    <location>
        <begin position="5"/>
        <end position="32"/>
    </location>
</feature>
<dbReference type="Proteomes" id="UP000191144">
    <property type="component" value="Chromosome E"/>
</dbReference>
<evidence type="ECO:0000256" key="6">
    <source>
        <dbReference type="PROSITE-ProRule" id="PRU00723"/>
    </source>
</evidence>
<keyword evidence="4 6" id="KW-0862">Zinc</keyword>
<evidence type="ECO:0000256" key="3">
    <source>
        <dbReference type="ARBA" id="ARBA00022771"/>
    </source>
</evidence>
<keyword evidence="2 6" id="KW-0479">Metal-binding</keyword>
<keyword evidence="3 6" id="KW-0863">Zinc-finger</keyword>
<feature type="region of interest" description="Disordered" evidence="7">
    <location>
        <begin position="379"/>
        <end position="467"/>
    </location>
</feature>
<name>A0A1G4JGI1_9SACH</name>
<proteinExistence type="predicted"/>
<evidence type="ECO:0000313" key="10">
    <source>
        <dbReference type="Proteomes" id="UP000191144"/>
    </source>
</evidence>
<dbReference type="InterPro" id="IPR000571">
    <property type="entry name" value="Znf_CCCH"/>
</dbReference>
<comment type="subcellular location">
    <subcellularLocation>
        <location evidence="1">Nucleus</location>
    </subcellularLocation>
</comment>
<feature type="region of interest" description="Disordered" evidence="7">
    <location>
        <begin position="195"/>
        <end position="232"/>
    </location>
</feature>
<dbReference type="InterPro" id="IPR036855">
    <property type="entry name" value="Znf_CCCH_sf"/>
</dbReference>
<feature type="compositionally biased region" description="Polar residues" evidence="7">
    <location>
        <begin position="383"/>
        <end position="431"/>
    </location>
</feature>